<sequence>MRSPRCRAKQDAKAPADPRWRRRVATSFLLGAVLAGPATAQLGGSLTLSSQARLRGQPIGDHRPVAELELVHDAAGGFYIGGSATLVATRDEGVKPLSFRQYAGFARHLSPATAIDVGMVHSGYTSYSGIAGGGSYTEAYVGMTGRHLSGRLYFSPGYFRKDEPTLYAELNGDLDLAPDWSLVAHAGRLTHLKAHADRGDRDATDWRIGLRRHLGPVDLDAAWTGHAQDRAAYGAGDRSDGALVIALSCAF</sequence>
<comment type="caution">
    <text evidence="1">The sequence shown here is derived from an EMBL/GenBank/DDBJ whole genome shotgun (WGS) entry which is preliminary data.</text>
</comment>
<dbReference type="STRING" id="56193.YP76_19600"/>
<dbReference type="NCBIfam" id="TIGR02001">
    <property type="entry name" value="gcw_chp"/>
    <property type="match status" value="1"/>
</dbReference>
<evidence type="ECO:0000313" key="2">
    <source>
        <dbReference type="Proteomes" id="UP000033874"/>
    </source>
</evidence>
<evidence type="ECO:0000313" key="1">
    <source>
        <dbReference type="EMBL" id="KKW90749.1"/>
    </source>
</evidence>
<dbReference type="InterPro" id="IPR010239">
    <property type="entry name" value="CHP02001"/>
</dbReference>
<keyword evidence="2" id="KW-1185">Reference proteome</keyword>
<gene>
    <name evidence="1" type="ORF">YP76_19600</name>
</gene>
<name>A0A0M3AQE7_9SPHN</name>
<protein>
    <submittedName>
        <fullName evidence="1">Uncharacterized protein</fullName>
    </submittedName>
</protein>
<dbReference type="Pfam" id="PF09694">
    <property type="entry name" value="Gcw_chp"/>
    <property type="match status" value="1"/>
</dbReference>
<dbReference type="PATRIC" id="fig|56193.3.peg.4124"/>
<dbReference type="Proteomes" id="UP000033874">
    <property type="component" value="Unassembled WGS sequence"/>
</dbReference>
<dbReference type="RefSeq" id="WP_046765248.1">
    <property type="nucleotide sequence ID" value="NZ_LBIC01000009.1"/>
</dbReference>
<reference evidence="1 2" key="1">
    <citation type="submission" date="2015-04" db="EMBL/GenBank/DDBJ databases">
        <title>Genome sequence of aromatic hydrocarbons-degrading Sphingobium chungbukense DJ77.</title>
        <authorList>
            <person name="Kim Y.-C."/>
            <person name="Chae J.-C."/>
        </authorList>
    </citation>
    <scope>NUCLEOTIDE SEQUENCE [LARGE SCALE GENOMIC DNA]</scope>
    <source>
        <strain evidence="1 2">DJ77</strain>
    </source>
</reference>
<accession>A0A0M3AQE7</accession>
<dbReference type="AlphaFoldDB" id="A0A0M3AQE7"/>
<proteinExistence type="predicted"/>
<dbReference type="EMBL" id="LBIC01000009">
    <property type="protein sequence ID" value="KKW90749.1"/>
    <property type="molecule type" value="Genomic_DNA"/>
</dbReference>
<organism evidence="1 2">
    <name type="scientific">Sphingobium chungbukense</name>
    <dbReference type="NCBI Taxonomy" id="56193"/>
    <lineage>
        <taxon>Bacteria</taxon>
        <taxon>Pseudomonadati</taxon>
        <taxon>Pseudomonadota</taxon>
        <taxon>Alphaproteobacteria</taxon>
        <taxon>Sphingomonadales</taxon>
        <taxon>Sphingomonadaceae</taxon>
        <taxon>Sphingobium</taxon>
    </lineage>
</organism>